<proteinExistence type="predicted"/>
<dbReference type="EMBL" id="JAGSGD010000001">
    <property type="protein sequence ID" value="MBR7619216.1"/>
    <property type="molecule type" value="Genomic_DNA"/>
</dbReference>
<dbReference type="NCBIfam" id="NF006088">
    <property type="entry name" value="PRK08238.1"/>
    <property type="match status" value="1"/>
</dbReference>
<dbReference type="InterPro" id="IPR000537">
    <property type="entry name" value="UbiA_prenyltransferase"/>
</dbReference>
<dbReference type="InterPro" id="IPR036412">
    <property type="entry name" value="HAD-like_sf"/>
</dbReference>
<keyword evidence="5 6" id="KW-0472">Membrane</keyword>
<sequence>MVDLDHTLIRTDLLVETAFGFLGRQPLQALNLLIWLSRGKATLKRRLAEAAEITPADLPYDTAVLDRIAKARAVGAEVYLASASDERLVKAIADHLQFDGWFASDGVINLSAEAKAKRLVEAFGVGGFDYIGDSRADLPVWAQARSAITAGPSRATAARLAAVKSQVEHLPAPEGRPLWRSWMKLIRPHQWAKNALVGLPLLTAHAFTAGAALNTLLAFVAFSLCASSVYIINDLVDVQADRAHPSKRQRPFASGEVEVLRGAVVAPLLLAAAAVTGSLVSWKFLAVLALYYLATSAYTFVLKRKMMIDVVTLAGLYTVRVIGGAVAIGVPMSEWLLSFSMFIFLSLALIKRHSEMAVRLDAGMPDPSNRNYRSSDLPVLLALAAAAGYSAVILGALYLSSPAVNTVYHHPKVLWLTLPLVLYWVSRAIMLSHRRDMHDDPIVFALTDRISLATAVLVGVIGVVAL</sequence>
<comment type="subcellular location">
    <subcellularLocation>
        <location evidence="1">Membrane</location>
        <topology evidence="1">Multi-pass membrane protein</topology>
    </subcellularLocation>
</comment>
<feature type="transmembrane region" description="Helical" evidence="6">
    <location>
        <begin position="442"/>
        <end position="465"/>
    </location>
</feature>
<dbReference type="Proteomes" id="UP000622580">
    <property type="component" value="Unassembled WGS sequence"/>
</dbReference>
<evidence type="ECO:0000256" key="4">
    <source>
        <dbReference type="ARBA" id="ARBA00022989"/>
    </source>
</evidence>
<comment type="caution">
    <text evidence="7">The sequence shown here is derived from an EMBL/GenBank/DDBJ whole genome shotgun (WGS) entry which is preliminary data.</text>
</comment>
<dbReference type="Gene3D" id="1.10.357.140">
    <property type="entry name" value="UbiA prenyltransferase"/>
    <property type="match status" value="1"/>
</dbReference>
<dbReference type="Pfam" id="PF01040">
    <property type="entry name" value="UbiA"/>
    <property type="match status" value="1"/>
</dbReference>
<dbReference type="CDD" id="cd13963">
    <property type="entry name" value="PT_UbiA_2"/>
    <property type="match status" value="1"/>
</dbReference>
<keyword evidence="2" id="KW-1003">Cell membrane</keyword>
<evidence type="ECO:0000256" key="1">
    <source>
        <dbReference type="ARBA" id="ARBA00004141"/>
    </source>
</evidence>
<dbReference type="InterPro" id="IPR023214">
    <property type="entry name" value="HAD_sf"/>
</dbReference>
<feature type="transmembrane region" description="Helical" evidence="6">
    <location>
        <begin position="282"/>
        <end position="301"/>
    </location>
</feature>
<evidence type="ECO:0000256" key="2">
    <source>
        <dbReference type="ARBA" id="ARBA00022475"/>
    </source>
</evidence>
<keyword evidence="8" id="KW-1185">Reference proteome</keyword>
<dbReference type="SUPFAM" id="SSF56784">
    <property type="entry name" value="HAD-like"/>
    <property type="match status" value="1"/>
</dbReference>
<feature type="transmembrane region" description="Helical" evidence="6">
    <location>
        <begin position="335"/>
        <end position="350"/>
    </location>
</feature>
<dbReference type="InterPro" id="IPR044878">
    <property type="entry name" value="UbiA_sf"/>
</dbReference>
<dbReference type="GO" id="GO:0016020">
    <property type="term" value="C:membrane"/>
    <property type="evidence" value="ECO:0007669"/>
    <property type="project" value="UniProtKB-SubCell"/>
</dbReference>
<evidence type="ECO:0000313" key="7">
    <source>
        <dbReference type="EMBL" id="MBR7619216.1"/>
    </source>
</evidence>
<organism evidence="7 8">
    <name type="scientific">Phenylobacterium glaciei</name>
    <dbReference type="NCBI Taxonomy" id="2803784"/>
    <lineage>
        <taxon>Bacteria</taxon>
        <taxon>Pseudomonadati</taxon>
        <taxon>Pseudomonadota</taxon>
        <taxon>Alphaproteobacteria</taxon>
        <taxon>Caulobacterales</taxon>
        <taxon>Caulobacteraceae</taxon>
        <taxon>Phenylobacterium</taxon>
    </lineage>
</organism>
<evidence type="ECO:0000313" key="8">
    <source>
        <dbReference type="Proteomes" id="UP000622580"/>
    </source>
</evidence>
<evidence type="ECO:0000256" key="6">
    <source>
        <dbReference type="SAM" id="Phobius"/>
    </source>
</evidence>
<feature type="transmembrane region" description="Helical" evidence="6">
    <location>
        <begin position="308"/>
        <end position="329"/>
    </location>
</feature>
<evidence type="ECO:0000256" key="3">
    <source>
        <dbReference type="ARBA" id="ARBA00022692"/>
    </source>
</evidence>
<dbReference type="Gene3D" id="3.40.50.1000">
    <property type="entry name" value="HAD superfamily/HAD-like"/>
    <property type="match status" value="1"/>
</dbReference>
<name>A0A941HVM8_9CAUL</name>
<keyword evidence="3 6" id="KW-0812">Transmembrane</keyword>
<feature type="transmembrane region" description="Helical" evidence="6">
    <location>
        <begin position="413"/>
        <end position="430"/>
    </location>
</feature>
<evidence type="ECO:0000256" key="5">
    <source>
        <dbReference type="ARBA" id="ARBA00023136"/>
    </source>
</evidence>
<feature type="transmembrane region" description="Helical" evidence="6">
    <location>
        <begin position="379"/>
        <end position="401"/>
    </location>
</feature>
<accession>A0A941HVM8</accession>
<feature type="transmembrane region" description="Helical" evidence="6">
    <location>
        <begin position="257"/>
        <end position="276"/>
    </location>
</feature>
<feature type="transmembrane region" description="Helical" evidence="6">
    <location>
        <begin position="216"/>
        <end position="236"/>
    </location>
</feature>
<dbReference type="AlphaFoldDB" id="A0A941HVM8"/>
<gene>
    <name evidence="7" type="ORF">JKL49_07420</name>
</gene>
<keyword evidence="4 6" id="KW-1133">Transmembrane helix</keyword>
<protein>
    <submittedName>
        <fullName evidence="7">UbiA family prenyltransferase</fullName>
    </submittedName>
</protein>
<dbReference type="GO" id="GO:0016765">
    <property type="term" value="F:transferase activity, transferring alkyl or aryl (other than methyl) groups"/>
    <property type="evidence" value="ECO:0007669"/>
    <property type="project" value="InterPro"/>
</dbReference>
<reference evidence="7" key="1">
    <citation type="submission" date="2021-04" db="EMBL/GenBank/DDBJ databases">
        <title>Draft genome assembly of strain Phenylobacterium sp. 20VBR1 using MiniION and Illumina platforms.</title>
        <authorList>
            <person name="Thomas F.A."/>
            <person name="Krishnan K.P."/>
            <person name="Sinha R.K."/>
        </authorList>
    </citation>
    <scope>NUCLEOTIDE SEQUENCE</scope>
    <source>
        <strain evidence="7">20VBR1</strain>
    </source>
</reference>